<evidence type="ECO:0000256" key="1">
    <source>
        <dbReference type="ARBA" id="ARBA00004496"/>
    </source>
</evidence>
<evidence type="ECO:0000256" key="7">
    <source>
        <dbReference type="ARBA" id="ARBA00022884"/>
    </source>
</evidence>
<evidence type="ECO:0000256" key="8">
    <source>
        <dbReference type="PROSITE-ProRule" id="PRU00855"/>
    </source>
</evidence>
<evidence type="ECO:0000313" key="10">
    <source>
        <dbReference type="EMBL" id="KAA0200875.1"/>
    </source>
</evidence>
<organism evidence="10 11">
    <name type="scientific">Fasciolopsis buskii</name>
    <dbReference type="NCBI Taxonomy" id="27845"/>
    <lineage>
        <taxon>Eukaryota</taxon>
        <taxon>Metazoa</taxon>
        <taxon>Spiralia</taxon>
        <taxon>Lophotrochozoa</taxon>
        <taxon>Platyhelminthes</taxon>
        <taxon>Trematoda</taxon>
        <taxon>Digenea</taxon>
        <taxon>Plagiorchiida</taxon>
        <taxon>Echinostomata</taxon>
        <taxon>Echinostomatoidea</taxon>
        <taxon>Fasciolidae</taxon>
        <taxon>Fasciolopsis</taxon>
    </lineage>
</organism>
<protein>
    <submittedName>
        <fullName evidence="10">Putative nanos RNA binding domain</fullName>
    </submittedName>
</protein>
<dbReference type="GO" id="GO:0006417">
    <property type="term" value="P:regulation of translation"/>
    <property type="evidence" value="ECO:0007669"/>
    <property type="project" value="UniProtKB-UniRule"/>
</dbReference>
<dbReference type="Proteomes" id="UP000728185">
    <property type="component" value="Unassembled WGS sequence"/>
</dbReference>
<name>A0A8E0VPM9_9TREM</name>
<comment type="similarity">
    <text evidence="8">Belongs to the nanos family.</text>
</comment>
<sequence>MRVVVVFVPNFSIFLREPCRIIKHVSQEVTLSPDQFFQLANFLGQLANWCQRMLEMNIELCVFCRNNNEPFNVYTSHRARDRFGRVTCPILRQFVCPVCGGTGDRAHTIRYCPKLRNQSIVNTSARRSPVSCSSPRPSSQLVEAGLLDPSAFFP</sequence>
<keyword evidence="5" id="KW-0862">Zinc</keyword>
<evidence type="ECO:0000256" key="3">
    <source>
        <dbReference type="ARBA" id="ARBA00022723"/>
    </source>
</evidence>
<keyword evidence="7 8" id="KW-0694">RNA-binding</keyword>
<dbReference type="AlphaFoldDB" id="A0A8E0VPM9"/>
<feature type="domain" description="Nanos-type" evidence="9">
    <location>
        <begin position="60"/>
        <end position="114"/>
    </location>
</feature>
<evidence type="ECO:0000259" key="9">
    <source>
        <dbReference type="PROSITE" id="PS51522"/>
    </source>
</evidence>
<dbReference type="InterPro" id="IPR008705">
    <property type="entry name" value="Nanos/Xcar2"/>
</dbReference>
<dbReference type="Pfam" id="PF05741">
    <property type="entry name" value="zf-nanos"/>
    <property type="match status" value="1"/>
</dbReference>
<dbReference type="InterPro" id="IPR038129">
    <property type="entry name" value="Nanos_sf"/>
</dbReference>
<keyword evidence="3" id="KW-0479">Metal-binding</keyword>
<proteinExistence type="inferred from homology"/>
<gene>
    <name evidence="10" type="ORF">FBUS_01737</name>
</gene>
<evidence type="ECO:0000313" key="11">
    <source>
        <dbReference type="Proteomes" id="UP000728185"/>
    </source>
</evidence>
<reference evidence="10" key="1">
    <citation type="submission" date="2019-05" db="EMBL/GenBank/DDBJ databases">
        <title>Annotation for the trematode Fasciolopsis buski.</title>
        <authorList>
            <person name="Choi Y.-J."/>
        </authorList>
    </citation>
    <scope>NUCLEOTIDE SEQUENCE</scope>
    <source>
        <strain evidence="10">HT</strain>
        <tissue evidence="10">Whole worm</tissue>
    </source>
</reference>
<dbReference type="InterPro" id="IPR024161">
    <property type="entry name" value="Znf_nanos-typ"/>
</dbReference>
<dbReference type="PANTHER" id="PTHR12887">
    <property type="entry name" value="NANOS PROTEIN"/>
    <property type="match status" value="1"/>
</dbReference>
<evidence type="ECO:0000256" key="6">
    <source>
        <dbReference type="ARBA" id="ARBA00022845"/>
    </source>
</evidence>
<comment type="caution">
    <text evidence="10">The sequence shown here is derived from an EMBL/GenBank/DDBJ whole genome shotgun (WGS) entry which is preliminary data.</text>
</comment>
<keyword evidence="6 8" id="KW-0810">Translation regulation</keyword>
<keyword evidence="4 8" id="KW-0863">Zinc-finger</keyword>
<dbReference type="EMBL" id="LUCM01000230">
    <property type="protein sequence ID" value="KAA0200875.1"/>
    <property type="molecule type" value="Genomic_DNA"/>
</dbReference>
<keyword evidence="2" id="KW-0963">Cytoplasm</keyword>
<dbReference type="GO" id="GO:0008270">
    <property type="term" value="F:zinc ion binding"/>
    <property type="evidence" value="ECO:0007669"/>
    <property type="project" value="UniProtKB-KW"/>
</dbReference>
<dbReference type="OrthoDB" id="10010129at2759"/>
<evidence type="ECO:0000256" key="5">
    <source>
        <dbReference type="ARBA" id="ARBA00022833"/>
    </source>
</evidence>
<evidence type="ECO:0000256" key="2">
    <source>
        <dbReference type="ARBA" id="ARBA00022490"/>
    </source>
</evidence>
<dbReference type="GO" id="GO:0003723">
    <property type="term" value="F:RNA binding"/>
    <property type="evidence" value="ECO:0007669"/>
    <property type="project" value="UniProtKB-UniRule"/>
</dbReference>
<dbReference type="PROSITE" id="PS51522">
    <property type="entry name" value="ZF_NANOS"/>
    <property type="match status" value="1"/>
</dbReference>
<dbReference type="GO" id="GO:0005737">
    <property type="term" value="C:cytoplasm"/>
    <property type="evidence" value="ECO:0007669"/>
    <property type="project" value="UniProtKB-SubCell"/>
</dbReference>
<comment type="subcellular location">
    <subcellularLocation>
        <location evidence="1">Cytoplasm</location>
    </subcellularLocation>
</comment>
<evidence type="ECO:0000256" key="4">
    <source>
        <dbReference type="ARBA" id="ARBA00022771"/>
    </source>
</evidence>
<keyword evidence="11" id="KW-1185">Reference proteome</keyword>
<accession>A0A8E0VPM9</accession>
<dbReference type="Gene3D" id="4.10.60.30">
    <property type="entry name" value="Nanos, RNA-binding domain"/>
    <property type="match status" value="1"/>
</dbReference>